<feature type="domain" description="Calcineurin-like phosphoesterase" evidence="1">
    <location>
        <begin position="9"/>
        <end position="192"/>
    </location>
</feature>
<dbReference type="Proteomes" id="UP000244741">
    <property type="component" value="Segment"/>
</dbReference>
<evidence type="ECO:0000259" key="1">
    <source>
        <dbReference type="Pfam" id="PF00149"/>
    </source>
</evidence>
<dbReference type="InterPro" id="IPR004843">
    <property type="entry name" value="Calcineurin-like_PHP"/>
</dbReference>
<protein>
    <submittedName>
        <fullName evidence="2">Serine/threonine protein phosphatase</fullName>
    </submittedName>
</protein>
<gene>
    <name evidence="2" type="ORF">AhSzq1_33</name>
</gene>
<dbReference type="Pfam" id="PF00149">
    <property type="entry name" value="Metallophos"/>
    <property type="match status" value="1"/>
</dbReference>
<dbReference type="InterPro" id="IPR029052">
    <property type="entry name" value="Metallo-depent_PP-like"/>
</dbReference>
<evidence type="ECO:0000313" key="3">
    <source>
        <dbReference type="Proteomes" id="UP000244741"/>
    </source>
</evidence>
<keyword evidence="3" id="KW-1185">Reference proteome</keyword>
<dbReference type="SUPFAM" id="SSF56300">
    <property type="entry name" value="Metallo-dependent phosphatases"/>
    <property type="match status" value="1"/>
</dbReference>
<reference evidence="2 3" key="1">
    <citation type="submission" date="2017-12" db="EMBL/GenBank/DDBJ databases">
        <title>Genomic characterization of T5-related Aeromonas hydrophila phages AhSzq-1 and AhSzw-1 and proposal to be two new species.</title>
        <authorList>
            <person name="Chen L."/>
            <person name="Yuan S."/>
            <person name="Ma Y."/>
        </authorList>
    </citation>
    <scope>NUCLEOTIDE SEQUENCE [LARGE SCALE GENOMIC DNA]</scope>
    <source>
        <strain evidence="2">Seawater</strain>
    </source>
</reference>
<sequence length="248" mass="28243">MQVVKNSGRLFVCTDLHGNIHTLHKMLNKVGFDTTQDLLVNCGDLVDRGPDSADTLKFFLYDQTGAYLTVRGNHDQFLADFAHKDEPSGNWVYFNGGVWALNEERHVLKTYAEDVLKLPVHLSVDFHGNRYAFVHAEVPARFKTWGDFTSAVDADTSGVLEREAMWGRDIIYGQQCDALPDVKYVFHGHTVVDRPTIVNNRVYLDLGYVFKRLLCLIEITPEGNLVAHFRDRYADRVFTKGETFIIAE</sequence>
<evidence type="ECO:0000313" key="2">
    <source>
        <dbReference type="EMBL" id="AVR75926.1"/>
    </source>
</evidence>
<proteinExistence type="predicted"/>
<dbReference type="EMBL" id="MG676224">
    <property type="protein sequence ID" value="AVR75926.1"/>
    <property type="molecule type" value="Genomic_DNA"/>
</dbReference>
<dbReference type="GO" id="GO:0016791">
    <property type="term" value="F:phosphatase activity"/>
    <property type="evidence" value="ECO:0007669"/>
    <property type="project" value="TreeGrafter"/>
</dbReference>
<name>A0A2R4ALP3_9CAUD</name>
<dbReference type="InterPro" id="IPR050126">
    <property type="entry name" value="Ap4A_hydrolase"/>
</dbReference>
<dbReference type="PANTHER" id="PTHR42850:SF4">
    <property type="entry name" value="ZINC-DEPENDENT ENDOPOLYPHOSPHATASE"/>
    <property type="match status" value="1"/>
</dbReference>
<dbReference type="PANTHER" id="PTHR42850">
    <property type="entry name" value="METALLOPHOSPHOESTERASE"/>
    <property type="match status" value="1"/>
</dbReference>
<dbReference type="Gene3D" id="3.60.21.10">
    <property type="match status" value="1"/>
</dbReference>
<accession>A0A2R4ALP3</accession>
<organism evidence="2 3">
    <name type="scientific">Aeromonas phage AhSzq-1</name>
    <dbReference type="NCBI Taxonomy" id="2138298"/>
    <lineage>
        <taxon>Viruses</taxon>
        <taxon>Duplodnaviria</taxon>
        <taxon>Heunggongvirae</taxon>
        <taxon>Uroviricota</taxon>
        <taxon>Caudoviricetes</taxon>
        <taxon>Demerecviridae</taxon>
        <taxon>Shenzhenvirus</taxon>
        <taxon>Shenzhenvirus AhSzq1</taxon>
    </lineage>
</organism>